<organism evidence="3 4">
    <name type="scientific">Mortierella polycephala</name>
    <dbReference type="NCBI Taxonomy" id="41804"/>
    <lineage>
        <taxon>Eukaryota</taxon>
        <taxon>Fungi</taxon>
        <taxon>Fungi incertae sedis</taxon>
        <taxon>Mucoromycota</taxon>
        <taxon>Mortierellomycotina</taxon>
        <taxon>Mortierellomycetes</taxon>
        <taxon>Mortierellales</taxon>
        <taxon>Mortierellaceae</taxon>
        <taxon>Mortierella</taxon>
    </lineage>
</organism>
<reference evidence="3" key="1">
    <citation type="journal article" date="2020" name="Fungal Divers.">
        <title>Resolving the Mortierellaceae phylogeny through synthesis of multi-gene phylogenetics and phylogenomics.</title>
        <authorList>
            <person name="Vandepol N."/>
            <person name="Liber J."/>
            <person name="Desiro A."/>
            <person name="Na H."/>
            <person name="Kennedy M."/>
            <person name="Barry K."/>
            <person name="Grigoriev I.V."/>
            <person name="Miller A.N."/>
            <person name="O'Donnell K."/>
            <person name="Stajich J.E."/>
            <person name="Bonito G."/>
        </authorList>
    </citation>
    <scope>NUCLEOTIDE SEQUENCE</scope>
    <source>
        <strain evidence="3">KOD948</strain>
    </source>
</reference>
<dbReference type="Pfam" id="PF20497">
    <property type="entry name" value="SWI-SNF_Ssr4_C"/>
    <property type="match status" value="1"/>
</dbReference>
<gene>
    <name evidence="3" type="ORF">BG011_009047</name>
</gene>
<comment type="caution">
    <text evidence="3">The sequence shown here is derived from an EMBL/GenBank/DDBJ whole genome shotgun (WGS) entry which is preliminary data.</text>
</comment>
<feature type="compositionally biased region" description="Low complexity" evidence="1">
    <location>
        <begin position="268"/>
        <end position="289"/>
    </location>
</feature>
<evidence type="ECO:0000313" key="3">
    <source>
        <dbReference type="EMBL" id="KAG0249658.1"/>
    </source>
</evidence>
<evidence type="ECO:0000313" key="4">
    <source>
        <dbReference type="Proteomes" id="UP000726737"/>
    </source>
</evidence>
<accession>A0A9P6TX11</accession>
<feature type="compositionally biased region" description="Acidic residues" evidence="1">
    <location>
        <begin position="290"/>
        <end position="300"/>
    </location>
</feature>
<dbReference type="Proteomes" id="UP000726737">
    <property type="component" value="Unassembled WGS sequence"/>
</dbReference>
<feature type="compositionally biased region" description="Basic residues" evidence="1">
    <location>
        <begin position="256"/>
        <end position="267"/>
    </location>
</feature>
<feature type="compositionally biased region" description="Polar residues" evidence="1">
    <location>
        <begin position="719"/>
        <end position="751"/>
    </location>
</feature>
<feature type="compositionally biased region" description="Low complexity" evidence="1">
    <location>
        <begin position="801"/>
        <end position="818"/>
    </location>
</feature>
<protein>
    <recommendedName>
        <fullName evidence="2">SWI/SNF and RSC complexes subunit Ssr4 C-terminal domain-containing protein</fullName>
    </recommendedName>
</protein>
<evidence type="ECO:0000256" key="1">
    <source>
        <dbReference type="SAM" id="MobiDB-lite"/>
    </source>
</evidence>
<dbReference type="InterPro" id="IPR046464">
    <property type="entry name" value="SWI-SNF_Ssr4_C"/>
</dbReference>
<feature type="region of interest" description="Disordered" evidence="1">
    <location>
        <begin position="771"/>
        <end position="826"/>
    </location>
</feature>
<name>A0A9P6TX11_9FUNG</name>
<keyword evidence="4" id="KW-1185">Reference proteome</keyword>
<feature type="compositionally biased region" description="Polar residues" evidence="1">
    <location>
        <begin position="781"/>
        <end position="797"/>
    </location>
</feature>
<feature type="compositionally biased region" description="Low complexity" evidence="1">
    <location>
        <begin position="178"/>
        <end position="194"/>
    </location>
</feature>
<evidence type="ECO:0000259" key="2">
    <source>
        <dbReference type="Pfam" id="PF20497"/>
    </source>
</evidence>
<dbReference type="AlphaFoldDB" id="A0A9P6TX11"/>
<sequence>MAARLPPELAGELYCRANIEPMVYNVMTPQIATDLLDKAWGMLTQGRISFSYNYIDKPKEGSGFFLKVQPEEIMMPHDGYQYMDDEVTYNYPSDNRLSITERSQGFAHGDQYTHIVRRKYTLVQSGREPLAFLHYSKADVSRTVVVDGRRAKTPARQYPLKPIPGSGMPQPQPPPPQQQQQQQQQQVYQQGYRPQQPPKMAGPYGGSPIAGPPASPQQGNYGRFGAVPAPIAAPPGQQQPQRMQPVNPGPYGNQRHEKKSSHKKHQQQKQQLTPQQQAQVLAQQQAQAQEDAEEPSGDELDFLTARDVAIARYKRNHDYIAEVFSPYPTSRIIPPRPEYQKSVGFLKSLSEKHDDDLDVLKSEHDEKIKKFKAEAVVFYKGLEELKQATTNQEVIAANERVEVYKGMTVQSYTALRQMDLPKDEATRTPELKPSRVPKQADVPDAVMANPAANEPVAPVANIAIPGMIGAVVTNGIVAGGAQGEMAGAIAAAGAMDVDTTAINPVQQSIAPVVSEDIEMTTTVDVSNIALAPEIQAAIPTAAALTTHESSAPAIEQTVAIASDIVMEEQQPIAQVQAIQAATPVTEPTSVSITPIETPTAITASETFTTVQSTAIMEDPTTTPIIPVIIAAEQPVIAETIVQQSSTSSTGDGNHVTTTASSSFTTSLTDASGVTVTDMTKTADTAVSYSDGRQEQFPQQVVHEYHVKHTEQTPVPVAQVENTPQEATSTVTVTDIGSNATETGLGTATSAPTDIVADGETLAQLVAQPVDPASEPMAPATEAQSSESTTQLGESSTLEGAPQEQQQQNQPQNQQQQQQYHPGSFGH</sequence>
<feature type="compositionally biased region" description="Low complexity" evidence="1">
    <location>
        <begin position="226"/>
        <end position="245"/>
    </location>
</feature>
<proteinExistence type="predicted"/>
<feature type="region of interest" description="Disordered" evidence="1">
    <location>
        <begin position="711"/>
        <end position="751"/>
    </location>
</feature>
<dbReference type="EMBL" id="JAAAJA010000785">
    <property type="protein sequence ID" value="KAG0249658.1"/>
    <property type="molecule type" value="Genomic_DNA"/>
</dbReference>
<feature type="region of interest" description="Disordered" evidence="1">
    <location>
        <begin position="147"/>
        <end position="300"/>
    </location>
</feature>
<dbReference type="OrthoDB" id="5321006at2759"/>
<feature type="domain" description="SWI/SNF and RSC complexes subunit Ssr4 C-terminal" evidence="2">
    <location>
        <begin position="290"/>
        <end position="335"/>
    </location>
</feature>